<keyword evidence="4" id="KW-1185">Reference proteome</keyword>
<gene>
    <name evidence="3" type="ORF">LTR24_007752</name>
</gene>
<name>A0ABR0K260_9EURO</name>
<dbReference type="Proteomes" id="UP001345013">
    <property type="component" value="Unassembled WGS sequence"/>
</dbReference>
<feature type="coiled-coil region" evidence="1">
    <location>
        <begin position="307"/>
        <end position="334"/>
    </location>
</feature>
<evidence type="ECO:0000313" key="4">
    <source>
        <dbReference type="Proteomes" id="UP001345013"/>
    </source>
</evidence>
<feature type="region of interest" description="Disordered" evidence="2">
    <location>
        <begin position="19"/>
        <end position="55"/>
    </location>
</feature>
<dbReference type="Gene3D" id="1.10.287.1490">
    <property type="match status" value="1"/>
</dbReference>
<accession>A0ABR0K260</accession>
<reference evidence="3 4" key="1">
    <citation type="submission" date="2023-08" db="EMBL/GenBank/DDBJ databases">
        <title>Black Yeasts Isolated from many extreme environments.</title>
        <authorList>
            <person name="Coleine C."/>
            <person name="Stajich J.E."/>
            <person name="Selbmann L."/>
        </authorList>
    </citation>
    <scope>NUCLEOTIDE SEQUENCE [LARGE SCALE GENOMIC DNA]</scope>
    <source>
        <strain evidence="3 4">CCFEE 5885</strain>
    </source>
</reference>
<proteinExistence type="predicted"/>
<dbReference type="EMBL" id="JAVRRG010000121">
    <property type="protein sequence ID" value="KAK5083328.1"/>
    <property type="molecule type" value="Genomic_DNA"/>
</dbReference>
<comment type="caution">
    <text evidence="3">The sequence shown here is derived from an EMBL/GenBank/DDBJ whole genome shotgun (WGS) entry which is preliminary data.</text>
</comment>
<evidence type="ECO:0000256" key="1">
    <source>
        <dbReference type="SAM" id="Coils"/>
    </source>
</evidence>
<keyword evidence="1" id="KW-0175">Coiled coil</keyword>
<organism evidence="3 4">
    <name type="scientific">Lithohypha guttulata</name>
    <dbReference type="NCBI Taxonomy" id="1690604"/>
    <lineage>
        <taxon>Eukaryota</taxon>
        <taxon>Fungi</taxon>
        <taxon>Dikarya</taxon>
        <taxon>Ascomycota</taxon>
        <taxon>Pezizomycotina</taxon>
        <taxon>Eurotiomycetes</taxon>
        <taxon>Chaetothyriomycetidae</taxon>
        <taxon>Chaetothyriales</taxon>
        <taxon>Trichomeriaceae</taxon>
        <taxon>Lithohypha</taxon>
    </lineage>
</organism>
<evidence type="ECO:0000313" key="3">
    <source>
        <dbReference type="EMBL" id="KAK5083328.1"/>
    </source>
</evidence>
<protein>
    <submittedName>
        <fullName evidence="3">Uncharacterized protein</fullName>
    </submittedName>
</protein>
<sequence>MATTTAYRPHLLTILRHHGHAPASPSRGTTDAMPPQPPSPLSPAQSSSEDGFSVVSHSETFDLKHAETVANDPCAPVQQPHISKELNRMTELNDTLTLELSQIKEQHDEVLGKIETQNAAQHGKDNYIREQLETLSQNINKPIPDIPSLIQNYEQDKKELASLQWYLDTSKNHIRLLQRQKIENLAEKARLNLENTTLTTEAEARTKELTALQNDRISAESQAKADARTIAELKSNSRVLRTHIDSLEQQTADLKLNLTTLDIANKALNTRKTKLKRSISKRDSQITDLQNEIAVRRADCLDDEDQIQTLHDEIARLEAVREDLEDELADRGAEVAGGKVKLHNARWRGHRLKKQRDGARAAKAVC</sequence>
<evidence type="ECO:0000256" key="2">
    <source>
        <dbReference type="SAM" id="MobiDB-lite"/>
    </source>
</evidence>